<protein>
    <submittedName>
        <fullName evidence="1">Uncharacterized protein</fullName>
    </submittedName>
</protein>
<dbReference type="InterPro" id="IPR013176">
    <property type="entry name" value="Ccz1"/>
</dbReference>
<name>A0A081CP10_PSEA2</name>
<dbReference type="GeneID" id="26307453"/>
<dbReference type="OrthoDB" id="240546at2759"/>
<dbReference type="GO" id="GO:0016192">
    <property type="term" value="P:vesicle-mediated transport"/>
    <property type="evidence" value="ECO:0007669"/>
    <property type="project" value="InterPro"/>
</dbReference>
<dbReference type="EMBL" id="DF830153">
    <property type="protein sequence ID" value="GAK68406.1"/>
    <property type="molecule type" value="Genomic_DNA"/>
</dbReference>
<evidence type="ECO:0000313" key="2">
    <source>
        <dbReference type="Proteomes" id="UP000053758"/>
    </source>
</evidence>
<dbReference type="RefSeq" id="XP_014653393.1">
    <property type="nucleotide sequence ID" value="XM_014797907.1"/>
</dbReference>
<sequence length="860" mass="92337">MSFLPSFTALGASSSSTSSSSSAGPTFKPASLSYFTIFCPALKPPKSHRAQQDDDAEQDPDALEEERESAQILFYTSRARAAPKDRMLRQIGVAKGMIEFCSMVHSSPSDDAGRTWNVHSSKRRMILVEVEAGVWVHASIDLAYTTTTSSADAKPKREFHDDLLPDAWLEEGIRRSWIDWTLLNGGPAHVLSQKTGRVGLERSLEKYFSVWAWSWDLEAATNAGSTKQHGLLAECVQAYPVVPRGPRERIEELMRSDVAQRLGREREMVVLSDTQLLWPPSDAGCFDDPRDTKPTQPQREAGQMDAATKAELLRRVVSHLTGLERERELVRAAAVASTSDGRRRGTSGAIRERGSSSTKRDVRTGLLSNGTGAGKMRVVSSPAMQQRSTSASSHASTTSDSTRWSNWGGMLSGLGKLGLRSSETPARTETPEPKPATEENAAGASAISMAPSDGGGGKAGDVASPLGSLQDAGEKVWNGAELALRGLGASLGLASASVGSREDGAASREAEVSEQERFADASFDTSGAEADASVVTKVSILEPEVDVDELAEALGAEEASHADEAAAQPDEAEPVAPASKAVDDRDADAASIGTTASAKAFPSISVTSAAWYSKAVRSEATVSTNSPQLSSGGDSQDASLGAGQHHDFELDGWGHETAQPFESFRVHVGGAEEPLCHESVLALQEEPFRCTPYRVLFTTRRLLTMVLIERLPLDSGSTLSVTSNDLLDDVWMVLRRMQRLLNDHARSAPPPSDSVGFVHIDGLTQTMHSTLSATGENDGEVEVVADAHCVSAHELMRRHGVLETFSRSSHGKTWTASRQRLHKEGGASQTYMVLAGRKMSIVDCDTELRKLAHQYPSFGI</sequence>
<dbReference type="HOGENOM" id="CLU_296865_0_0_1"/>
<dbReference type="PANTHER" id="PTHR13056:SF0">
    <property type="entry name" value="VACUOLAR FUSION PROTEIN CCZ1 HOMOLOG-RELATED"/>
    <property type="match status" value="1"/>
</dbReference>
<reference evidence="2" key="1">
    <citation type="journal article" date="2014" name="Genome Announc.">
        <title>Draft Genome Sequence of the Yeast Pseudozyma antarctica Type Strain JCM10317, a Producer of the Glycolipid Biosurfactants, Mannosylerythritol Lipids.</title>
        <authorList>
            <person name="Saika A."/>
            <person name="Koike H."/>
            <person name="Hori T."/>
            <person name="Fukuoka T."/>
            <person name="Sato S."/>
            <person name="Habe H."/>
            <person name="Kitamoto D."/>
            <person name="Morita T."/>
        </authorList>
    </citation>
    <scope>NUCLEOTIDE SEQUENCE [LARGE SCALE GENOMIC DNA]</scope>
    <source>
        <strain evidence="2">JCM 10317</strain>
    </source>
</reference>
<dbReference type="GO" id="GO:0035658">
    <property type="term" value="C:Mon1-Ccz1 complex"/>
    <property type="evidence" value="ECO:0007669"/>
    <property type="project" value="InterPro"/>
</dbReference>
<dbReference type="PANTHER" id="PTHR13056">
    <property type="entry name" value="VACUOLAR FUSION PROTEIN CCZ1 HOMOLOG-RELATED"/>
    <property type="match status" value="1"/>
</dbReference>
<keyword evidence="2" id="KW-1185">Reference proteome</keyword>
<evidence type="ECO:0000313" key="1">
    <source>
        <dbReference type="EMBL" id="GAK68406.1"/>
    </source>
</evidence>
<dbReference type="AlphaFoldDB" id="A0A081CP10"/>
<organism evidence="1 2">
    <name type="scientific">Pseudozyma antarctica</name>
    <name type="common">Yeast</name>
    <name type="synonym">Candida antarctica</name>
    <dbReference type="NCBI Taxonomy" id="84753"/>
    <lineage>
        <taxon>Eukaryota</taxon>
        <taxon>Fungi</taxon>
        <taxon>Dikarya</taxon>
        <taxon>Basidiomycota</taxon>
        <taxon>Ustilaginomycotina</taxon>
        <taxon>Ustilaginomycetes</taxon>
        <taxon>Ustilaginales</taxon>
        <taxon>Ustilaginaceae</taxon>
        <taxon>Moesziomyces</taxon>
    </lineage>
</organism>
<accession>A0A081CP10</accession>
<dbReference type="Proteomes" id="UP000053758">
    <property type="component" value="Unassembled WGS sequence"/>
</dbReference>
<gene>
    <name evidence="1" type="ORF">PAN0_086d6656</name>
</gene>
<proteinExistence type="predicted"/>